<sequence>MTERYLGLNGELVDQHVISQMAGIGLIRGEYLCRLFGDYITCQRVREKIRSYISALGEHTKDKEIWYRLIDMESSEVNTFEGCDIALYEKSPMMGLRGAGRALEIPQTFDLEVTMLIECVKQNPNVHVIISYVTSVAQFEALAARIRELGFPNKIGAMIETPAMALDLTEFTSAQLFVVGLNDLRSLCLGVARDRLSADEVPGSVMTLLRHCIKIAASKNIPLHVAGYISADIFKKLEVENVEAVVVHYSHLNKVFPYDFDPLVGEMDYKKIKNEIRAKLGDPSIR</sequence>
<dbReference type="RefSeq" id="WP_122322651.1">
    <property type="nucleotide sequence ID" value="NZ_RBTD01000332.1"/>
</dbReference>
<dbReference type="InterPro" id="IPR006319">
    <property type="entry name" value="PEP_synth"/>
</dbReference>
<proteinExistence type="inferred from homology"/>
<name>A0A3M5J2A4_PSEA0</name>
<comment type="caution">
    <text evidence="6">The sequence shown here is derived from an EMBL/GenBank/DDBJ whole genome shotgun (WGS) entry which is preliminary data.</text>
</comment>
<dbReference type="Pfam" id="PF02896">
    <property type="entry name" value="PEP-utilizers_C"/>
    <property type="match status" value="1"/>
</dbReference>
<comment type="similarity">
    <text evidence="1">Belongs to the PEP-utilizing enzyme family.</text>
</comment>
<evidence type="ECO:0000313" key="6">
    <source>
        <dbReference type="EMBL" id="RMT17331.1"/>
    </source>
</evidence>
<dbReference type="SUPFAM" id="SSF51621">
    <property type="entry name" value="Phosphoenolpyruvate/pyruvate domain"/>
    <property type="match status" value="1"/>
</dbReference>
<dbReference type="EMBL" id="RBTD01000332">
    <property type="protein sequence ID" value="RMT17331.1"/>
    <property type="molecule type" value="Genomic_DNA"/>
</dbReference>
<evidence type="ECO:0000256" key="4">
    <source>
        <dbReference type="ARBA" id="ARBA00022840"/>
    </source>
</evidence>
<reference evidence="6 7" key="1">
    <citation type="submission" date="2018-08" db="EMBL/GenBank/DDBJ databases">
        <title>Recombination of ecologically and evolutionarily significant loci maintains genetic cohesion in the Pseudomonas syringae species complex.</title>
        <authorList>
            <person name="Dillon M."/>
            <person name="Thakur S."/>
            <person name="Almeida R.N.D."/>
            <person name="Weir B.S."/>
            <person name="Guttman D.S."/>
        </authorList>
    </citation>
    <scope>NUCLEOTIDE SEQUENCE [LARGE SCALE GENOMIC DNA]</scope>
    <source>
        <strain evidence="6 7">ICMP 6941</strain>
    </source>
</reference>
<gene>
    <name evidence="6" type="ORF">ALP52_00317</name>
</gene>
<evidence type="ECO:0000256" key="3">
    <source>
        <dbReference type="ARBA" id="ARBA00022741"/>
    </source>
</evidence>
<keyword evidence="2" id="KW-0479">Metal-binding</keyword>
<dbReference type="GO" id="GO:0008986">
    <property type="term" value="F:pyruvate, water dikinase activity"/>
    <property type="evidence" value="ECO:0007669"/>
    <property type="project" value="InterPro"/>
</dbReference>
<feature type="domain" description="PEP-utilising enzyme C-terminal" evidence="5">
    <location>
        <begin position="18"/>
        <end position="232"/>
    </location>
</feature>
<evidence type="ECO:0000256" key="1">
    <source>
        <dbReference type="ARBA" id="ARBA00007837"/>
    </source>
</evidence>
<organism evidence="6 7">
    <name type="scientific">Pseudomonas amygdali pv. mori</name>
    <dbReference type="NCBI Taxonomy" id="34065"/>
    <lineage>
        <taxon>Bacteria</taxon>
        <taxon>Pseudomonadati</taxon>
        <taxon>Pseudomonadota</taxon>
        <taxon>Gammaproteobacteria</taxon>
        <taxon>Pseudomonadales</taxon>
        <taxon>Pseudomonadaceae</taxon>
        <taxon>Pseudomonas</taxon>
        <taxon>Pseudomonas amygdali</taxon>
    </lineage>
</organism>
<dbReference type="Proteomes" id="UP000276194">
    <property type="component" value="Unassembled WGS sequence"/>
</dbReference>
<dbReference type="InterPro" id="IPR040442">
    <property type="entry name" value="Pyrv_kinase-like_dom_sf"/>
</dbReference>
<evidence type="ECO:0000259" key="5">
    <source>
        <dbReference type="Pfam" id="PF02896"/>
    </source>
</evidence>
<dbReference type="InterPro" id="IPR000121">
    <property type="entry name" value="PEP_util_C"/>
</dbReference>
<accession>A0A3M5J2A4</accession>
<dbReference type="PANTHER" id="PTHR43030">
    <property type="entry name" value="PHOSPHOENOLPYRUVATE SYNTHASE"/>
    <property type="match status" value="1"/>
</dbReference>
<evidence type="ECO:0000256" key="2">
    <source>
        <dbReference type="ARBA" id="ARBA00022723"/>
    </source>
</evidence>
<dbReference type="Gene3D" id="3.20.20.60">
    <property type="entry name" value="Phosphoenolpyruvate-binding domains"/>
    <property type="match status" value="1"/>
</dbReference>
<dbReference type="AlphaFoldDB" id="A0A3M5J2A4"/>
<keyword evidence="3" id="KW-0547">Nucleotide-binding</keyword>
<protein>
    <submittedName>
        <fullName evidence="6">PEP-utilizing enzyme protein</fullName>
    </submittedName>
</protein>
<evidence type="ECO:0000313" key="7">
    <source>
        <dbReference type="Proteomes" id="UP000276194"/>
    </source>
</evidence>
<keyword evidence="4" id="KW-0067">ATP-binding</keyword>
<dbReference type="InterPro" id="IPR015813">
    <property type="entry name" value="Pyrv/PenolPyrv_kinase-like_dom"/>
</dbReference>
<dbReference type="PANTHER" id="PTHR43030:SF1">
    <property type="entry name" value="PHOSPHOENOLPYRUVATE SYNTHASE"/>
    <property type="match status" value="1"/>
</dbReference>
<dbReference type="GO" id="GO:0046872">
    <property type="term" value="F:metal ion binding"/>
    <property type="evidence" value="ECO:0007669"/>
    <property type="project" value="UniProtKB-KW"/>
</dbReference>
<dbReference type="GO" id="GO:0005524">
    <property type="term" value="F:ATP binding"/>
    <property type="evidence" value="ECO:0007669"/>
    <property type="project" value="UniProtKB-KW"/>
</dbReference>